<dbReference type="GO" id="GO:0005524">
    <property type="term" value="F:ATP binding"/>
    <property type="evidence" value="ECO:0007669"/>
    <property type="project" value="UniProtKB-KW"/>
</dbReference>
<keyword evidence="3" id="KW-0067">ATP-binding</keyword>
<dbReference type="Proteomes" id="UP000321772">
    <property type="component" value="Chromosome"/>
</dbReference>
<dbReference type="SMART" id="SM00797">
    <property type="entry name" value="AHS2"/>
    <property type="match status" value="1"/>
</dbReference>
<dbReference type="SUPFAM" id="SSF50891">
    <property type="entry name" value="Cyclophilin-like"/>
    <property type="match status" value="1"/>
</dbReference>
<keyword evidence="1" id="KW-0547">Nucleotide-binding</keyword>
<accession>A0A5B8TEK3</accession>
<evidence type="ECO:0000256" key="3">
    <source>
        <dbReference type="ARBA" id="ARBA00022840"/>
    </source>
</evidence>
<dbReference type="NCBIfam" id="TIGR00724">
    <property type="entry name" value="urea_amlyse_rel"/>
    <property type="match status" value="1"/>
</dbReference>
<reference evidence="6 7" key="1">
    <citation type="submission" date="2019-06" db="EMBL/GenBank/DDBJ databases">
        <title>Genome analyses of bacteria isolated from kimchi.</title>
        <authorList>
            <person name="Lee S."/>
            <person name="Ahn S."/>
            <person name="Roh S."/>
        </authorList>
    </citation>
    <scope>NUCLEOTIDE SEQUENCE [LARGE SCALE GENOMIC DNA]</scope>
    <source>
        <strain evidence="6 7">CBA3616</strain>
    </source>
</reference>
<evidence type="ECO:0000256" key="4">
    <source>
        <dbReference type="SAM" id="Coils"/>
    </source>
</evidence>
<keyword evidence="4" id="KW-0175">Coiled coil</keyword>
<dbReference type="InterPro" id="IPR029000">
    <property type="entry name" value="Cyclophilin-like_dom_sf"/>
</dbReference>
<dbReference type="RefSeq" id="WP_146987951.1">
    <property type="nucleotide sequence ID" value="NZ_CP042392.1"/>
</dbReference>
<keyword evidence="2" id="KW-0378">Hydrolase</keyword>
<dbReference type="InterPro" id="IPR003778">
    <property type="entry name" value="CT_A_B"/>
</dbReference>
<proteinExistence type="predicted"/>
<dbReference type="EMBL" id="CP042392">
    <property type="protein sequence ID" value="QEA52225.1"/>
    <property type="molecule type" value="Genomic_DNA"/>
</dbReference>
<evidence type="ECO:0000313" key="6">
    <source>
        <dbReference type="EMBL" id="QEA52225.1"/>
    </source>
</evidence>
<evidence type="ECO:0000256" key="1">
    <source>
        <dbReference type="ARBA" id="ARBA00022741"/>
    </source>
</evidence>
<dbReference type="InterPro" id="IPR052708">
    <property type="entry name" value="PxpC"/>
</dbReference>
<protein>
    <submittedName>
        <fullName evidence="6">Biotin-dependent carboxyltransferase family protein</fullName>
    </submittedName>
</protein>
<keyword evidence="6" id="KW-0808">Transferase</keyword>
<feature type="domain" description="Carboxyltransferase" evidence="5">
    <location>
        <begin position="24"/>
        <end position="304"/>
    </location>
</feature>
<organism evidence="6 7">
    <name type="scientific">Loigolactobacillus coryniformis</name>
    <dbReference type="NCBI Taxonomy" id="1610"/>
    <lineage>
        <taxon>Bacteria</taxon>
        <taxon>Bacillati</taxon>
        <taxon>Bacillota</taxon>
        <taxon>Bacilli</taxon>
        <taxon>Lactobacillales</taxon>
        <taxon>Lactobacillaceae</taxon>
        <taxon>Loigolactobacillus</taxon>
    </lineage>
</organism>
<name>A0A5B8TEK3_9LACO</name>
<sequence>MSITVLDGGLFTTVQDAGRTSQQASGFGVSGVMDPWMFRLANLLVNNSTDAAVLEITSVGPTLQFNQDCIVALTGATGIATLDGQPFPFYQARLILSGQQLAIKQLINGTRSYLAVVGGFQVPMVMGSRATSTRYRIGGFRGRALQTGDVLPVVRHAAYVPNYGSRHLPSTTYSQTQVSIRVTPGPQFDQFDQQTQRVFAKMTFTISDAADRMGYRLSGAPLKVAQTGNLLSEGTFFGGIQVPQDGAPIILLADRQTTGGYPVIAVIASVDLPLIAQARPGMTVNFKLISITAAQQLLKAQQEKLADLERQVQQLSERDLSPRLAATRIARLFK</sequence>
<dbReference type="GO" id="GO:0016787">
    <property type="term" value="F:hydrolase activity"/>
    <property type="evidence" value="ECO:0007669"/>
    <property type="project" value="UniProtKB-KW"/>
</dbReference>
<dbReference type="Pfam" id="PF02626">
    <property type="entry name" value="CT_A_B"/>
    <property type="match status" value="1"/>
</dbReference>
<evidence type="ECO:0000256" key="2">
    <source>
        <dbReference type="ARBA" id="ARBA00022801"/>
    </source>
</evidence>
<dbReference type="PANTHER" id="PTHR43309">
    <property type="entry name" value="5-OXOPROLINASE SUBUNIT C"/>
    <property type="match status" value="1"/>
</dbReference>
<gene>
    <name evidence="6" type="ORF">FGL77_02060</name>
</gene>
<evidence type="ECO:0000259" key="5">
    <source>
        <dbReference type="SMART" id="SM00797"/>
    </source>
</evidence>
<feature type="coiled-coil region" evidence="4">
    <location>
        <begin position="291"/>
        <end position="318"/>
    </location>
</feature>
<dbReference type="PANTHER" id="PTHR43309:SF5">
    <property type="entry name" value="5-OXOPROLINASE SUBUNIT C"/>
    <property type="match status" value="1"/>
</dbReference>
<evidence type="ECO:0000313" key="7">
    <source>
        <dbReference type="Proteomes" id="UP000321772"/>
    </source>
</evidence>
<dbReference type="Gene3D" id="2.40.100.10">
    <property type="entry name" value="Cyclophilin-like"/>
    <property type="match status" value="1"/>
</dbReference>
<dbReference type="AlphaFoldDB" id="A0A5B8TEK3"/>
<dbReference type="GO" id="GO:0016740">
    <property type="term" value="F:transferase activity"/>
    <property type="evidence" value="ECO:0007669"/>
    <property type="project" value="UniProtKB-KW"/>
</dbReference>